<sequence>MTLSSNPPVDLPIEQLTVAQKWELFQALWIDLDVDAETQGEVPSWHLELLAEREQRLASGEAKLLPLEDFLEEMRKTMP</sequence>
<evidence type="ECO:0000313" key="2">
    <source>
        <dbReference type="Proteomes" id="UP000190774"/>
    </source>
</evidence>
<organism evidence="1 2">
    <name type="scientific">Prosthecobacter debontii</name>
    <dbReference type="NCBI Taxonomy" id="48467"/>
    <lineage>
        <taxon>Bacteria</taxon>
        <taxon>Pseudomonadati</taxon>
        <taxon>Verrucomicrobiota</taxon>
        <taxon>Verrucomicrobiia</taxon>
        <taxon>Verrucomicrobiales</taxon>
        <taxon>Verrucomicrobiaceae</taxon>
        <taxon>Prosthecobacter</taxon>
    </lineage>
</organism>
<gene>
    <name evidence="1" type="ORF">SAMN02745166_02836</name>
</gene>
<dbReference type="EMBL" id="FUYE01000008">
    <property type="protein sequence ID" value="SKA98680.1"/>
    <property type="molecule type" value="Genomic_DNA"/>
</dbReference>
<evidence type="ECO:0000313" key="1">
    <source>
        <dbReference type="EMBL" id="SKA98680.1"/>
    </source>
</evidence>
<proteinExistence type="predicted"/>
<dbReference type="STRING" id="48467.SAMN02745166_02836"/>
<reference evidence="2" key="1">
    <citation type="submission" date="2017-02" db="EMBL/GenBank/DDBJ databases">
        <authorList>
            <person name="Varghese N."/>
            <person name="Submissions S."/>
        </authorList>
    </citation>
    <scope>NUCLEOTIDE SEQUENCE [LARGE SCALE GENOMIC DNA]</scope>
    <source>
        <strain evidence="2">ATCC 700200</strain>
    </source>
</reference>
<dbReference type="InterPro" id="IPR013406">
    <property type="entry name" value="CHP02574_addiction_mod"/>
</dbReference>
<name>A0A1T4YAG2_9BACT</name>
<keyword evidence="2" id="KW-1185">Reference proteome</keyword>
<dbReference type="AlphaFoldDB" id="A0A1T4YAG2"/>
<protein>
    <submittedName>
        <fullName evidence="1">Putative addiction module component</fullName>
    </submittedName>
</protein>
<dbReference type="Pfam" id="PF09720">
    <property type="entry name" value="Unstab_antitox"/>
    <property type="match status" value="1"/>
</dbReference>
<accession>A0A1T4YAG2</accession>
<dbReference type="Proteomes" id="UP000190774">
    <property type="component" value="Unassembled WGS sequence"/>
</dbReference>